<dbReference type="EMBL" id="JAHWGI010001327">
    <property type="protein sequence ID" value="KAK3928350.1"/>
    <property type="molecule type" value="Genomic_DNA"/>
</dbReference>
<protein>
    <submittedName>
        <fullName evidence="1">Methylxanthine N1-demethylase NdmA</fullName>
    </submittedName>
</protein>
<dbReference type="AlphaFoldDB" id="A0AAE1HX18"/>
<gene>
    <name evidence="1" type="ORF">KUF71_016597</name>
</gene>
<evidence type="ECO:0000313" key="1">
    <source>
        <dbReference type="EMBL" id="KAK3928350.1"/>
    </source>
</evidence>
<keyword evidence="2" id="KW-1185">Reference proteome</keyword>
<reference evidence="1" key="2">
    <citation type="journal article" date="2023" name="BMC Genomics">
        <title>Pest status, molecular evolution, and epigenetic factors derived from the genome assembly of Frankliniella fusca, a thysanopteran phytovirus vector.</title>
        <authorList>
            <person name="Catto M.A."/>
            <person name="Labadie P.E."/>
            <person name="Jacobson A.L."/>
            <person name="Kennedy G.G."/>
            <person name="Srinivasan R."/>
            <person name="Hunt B.G."/>
        </authorList>
    </citation>
    <scope>NUCLEOTIDE SEQUENCE</scope>
    <source>
        <strain evidence="1">PL_HMW_Pooled</strain>
    </source>
</reference>
<accession>A0AAE1HX18</accession>
<proteinExistence type="predicted"/>
<comment type="caution">
    <text evidence="1">The sequence shown here is derived from an EMBL/GenBank/DDBJ whole genome shotgun (WGS) entry which is preliminary data.</text>
</comment>
<evidence type="ECO:0000313" key="2">
    <source>
        <dbReference type="Proteomes" id="UP001219518"/>
    </source>
</evidence>
<dbReference type="Proteomes" id="UP001219518">
    <property type="component" value="Unassembled WGS sequence"/>
</dbReference>
<sequence length="70" mass="7782">MLSIQFNVLLDFQKDLETPPCSTYYVTSSIASVAINLVLNKTASPRLHILALNHGDSLSLYDFEGNSHEK</sequence>
<reference evidence="1" key="1">
    <citation type="submission" date="2021-07" db="EMBL/GenBank/DDBJ databases">
        <authorList>
            <person name="Catto M.A."/>
            <person name="Jacobson A."/>
            <person name="Kennedy G."/>
            <person name="Labadie P."/>
            <person name="Hunt B.G."/>
            <person name="Srinivasan R."/>
        </authorList>
    </citation>
    <scope>NUCLEOTIDE SEQUENCE</scope>
    <source>
        <strain evidence="1">PL_HMW_Pooled</strain>
        <tissue evidence="1">Head</tissue>
    </source>
</reference>
<name>A0AAE1HX18_9NEOP</name>
<organism evidence="1 2">
    <name type="scientific">Frankliniella fusca</name>
    <dbReference type="NCBI Taxonomy" id="407009"/>
    <lineage>
        <taxon>Eukaryota</taxon>
        <taxon>Metazoa</taxon>
        <taxon>Ecdysozoa</taxon>
        <taxon>Arthropoda</taxon>
        <taxon>Hexapoda</taxon>
        <taxon>Insecta</taxon>
        <taxon>Pterygota</taxon>
        <taxon>Neoptera</taxon>
        <taxon>Paraneoptera</taxon>
        <taxon>Thysanoptera</taxon>
        <taxon>Terebrantia</taxon>
        <taxon>Thripoidea</taxon>
        <taxon>Thripidae</taxon>
        <taxon>Frankliniella</taxon>
    </lineage>
</organism>